<keyword evidence="4 6" id="KW-0238">DNA-binding</keyword>
<feature type="compositionally biased region" description="Basic and acidic residues" evidence="7">
    <location>
        <begin position="111"/>
        <end position="122"/>
    </location>
</feature>
<evidence type="ECO:0000259" key="9">
    <source>
        <dbReference type="Pfam" id="PF08281"/>
    </source>
</evidence>
<dbReference type="Gene3D" id="1.10.10.10">
    <property type="entry name" value="Winged helix-like DNA-binding domain superfamily/Winged helix DNA-binding domain"/>
    <property type="match status" value="1"/>
</dbReference>
<evidence type="ECO:0000313" key="10">
    <source>
        <dbReference type="EMBL" id="MCS5734587.1"/>
    </source>
</evidence>
<sequence>MADVDRLSSLAEASDRILAGRAADGDVRGFEVLIRRHGALMRAYAARILGSNADVDDVVQDAFITAWDKLPELEDLSAVKSWLMRIVNHKAIDRIRARHDHAPIEDWDDPAPEREQPERQAETHSQQDSLVRALELLPDAQRNCWVMKEVGGFSYDEISAELGVPPSTVRGLLARARRRLMTEMEEWR</sequence>
<dbReference type="Gene3D" id="1.10.1740.10">
    <property type="match status" value="1"/>
</dbReference>
<evidence type="ECO:0000256" key="4">
    <source>
        <dbReference type="ARBA" id="ARBA00023125"/>
    </source>
</evidence>
<keyword evidence="2 6" id="KW-0805">Transcription regulation</keyword>
<reference evidence="10" key="1">
    <citation type="submission" date="2022-08" db="EMBL/GenBank/DDBJ databases">
        <authorList>
            <person name="Deng Y."/>
            <person name="Han X.-F."/>
            <person name="Zhang Y.-Q."/>
        </authorList>
    </citation>
    <scope>NUCLEOTIDE SEQUENCE</scope>
    <source>
        <strain evidence="10">CPCC 203386</strain>
    </source>
</reference>
<dbReference type="Pfam" id="PF08281">
    <property type="entry name" value="Sigma70_r4_2"/>
    <property type="match status" value="1"/>
</dbReference>
<protein>
    <recommendedName>
        <fullName evidence="6">RNA polymerase sigma factor</fullName>
    </recommendedName>
</protein>
<dbReference type="SUPFAM" id="SSF88946">
    <property type="entry name" value="Sigma2 domain of RNA polymerase sigma factors"/>
    <property type="match status" value="1"/>
</dbReference>
<evidence type="ECO:0000256" key="1">
    <source>
        <dbReference type="ARBA" id="ARBA00010641"/>
    </source>
</evidence>
<gene>
    <name evidence="10" type="ORF">N1032_12650</name>
</gene>
<dbReference type="InterPro" id="IPR014284">
    <property type="entry name" value="RNA_pol_sigma-70_dom"/>
</dbReference>
<organism evidence="10 11">
    <name type="scientific">Herbiconiux daphne</name>
    <dbReference type="NCBI Taxonomy" id="2970914"/>
    <lineage>
        <taxon>Bacteria</taxon>
        <taxon>Bacillati</taxon>
        <taxon>Actinomycetota</taxon>
        <taxon>Actinomycetes</taxon>
        <taxon>Micrococcales</taxon>
        <taxon>Microbacteriaceae</taxon>
        <taxon>Herbiconiux</taxon>
    </lineage>
</organism>
<comment type="similarity">
    <text evidence="1 6">Belongs to the sigma-70 factor family. ECF subfamily.</text>
</comment>
<keyword evidence="3 6" id="KW-0731">Sigma factor</keyword>
<dbReference type="PANTHER" id="PTHR43133">
    <property type="entry name" value="RNA POLYMERASE ECF-TYPE SIGMA FACTO"/>
    <property type="match status" value="1"/>
</dbReference>
<feature type="domain" description="RNA polymerase sigma-70 region 2" evidence="8">
    <location>
        <begin position="33"/>
        <end position="98"/>
    </location>
</feature>
<dbReference type="SUPFAM" id="SSF88659">
    <property type="entry name" value="Sigma3 and sigma4 domains of RNA polymerase sigma factors"/>
    <property type="match status" value="1"/>
</dbReference>
<dbReference type="InterPro" id="IPR007627">
    <property type="entry name" value="RNA_pol_sigma70_r2"/>
</dbReference>
<dbReference type="PROSITE" id="PS01063">
    <property type="entry name" value="SIGMA70_ECF"/>
    <property type="match status" value="1"/>
</dbReference>
<dbReference type="EMBL" id="JANLCJ010000004">
    <property type="protein sequence ID" value="MCS5734587.1"/>
    <property type="molecule type" value="Genomic_DNA"/>
</dbReference>
<feature type="region of interest" description="Disordered" evidence="7">
    <location>
        <begin position="103"/>
        <end position="127"/>
    </location>
</feature>
<dbReference type="InterPro" id="IPR036388">
    <property type="entry name" value="WH-like_DNA-bd_sf"/>
</dbReference>
<evidence type="ECO:0000313" key="11">
    <source>
        <dbReference type="Proteomes" id="UP001165586"/>
    </source>
</evidence>
<dbReference type="InterPro" id="IPR039425">
    <property type="entry name" value="RNA_pol_sigma-70-like"/>
</dbReference>
<comment type="caution">
    <text evidence="10">The sequence shown here is derived from an EMBL/GenBank/DDBJ whole genome shotgun (WGS) entry which is preliminary data.</text>
</comment>
<evidence type="ECO:0000256" key="3">
    <source>
        <dbReference type="ARBA" id="ARBA00023082"/>
    </source>
</evidence>
<keyword evidence="11" id="KW-1185">Reference proteome</keyword>
<dbReference type="InterPro" id="IPR000838">
    <property type="entry name" value="RNA_pol_sigma70_ECF_CS"/>
</dbReference>
<evidence type="ECO:0000256" key="2">
    <source>
        <dbReference type="ARBA" id="ARBA00023015"/>
    </source>
</evidence>
<dbReference type="InterPro" id="IPR013325">
    <property type="entry name" value="RNA_pol_sigma_r2"/>
</dbReference>
<dbReference type="InterPro" id="IPR013324">
    <property type="entry name" value="RNA_pol_sigma_r3/r4-like"/>
</dbReference>
<evidence type="ECO:0000256" key="6">
    <source>
        <dbReference type="RuleBase" id="RU000716"/>
    </source>
</evidence>
<dbReference type="Pfam" id="PF04542">
    <property type="entry name" value="Sigma70_r2"/>
    <property type="match status" value="1"/>
</dbReference>
<dbReference type="PANTHER" id="PTHR43133:SF8">
    <property type="entry name" value="RNA POLYMERASE SIGMA FACTOR HI_1459-RELATED"/>
    <property type="match status" value="1"/>
</dbReference>
<dbReference type="InterPro" id="IPR013249">
    <property type="entry name" value="RNA_pol_sigma70_r4_t2"/>
</dbReference>
<feature type="domain" description="RNA polymerase sigma factor 70 region 4 type 2" evidence="9">
    <location>
        <begin position="129"/>
        <end position="180"/>
    </location>
</feature>
<dbReference type="Proteomes" id="UP001165586">
    <property type="component" value="Unassembled WGS sequence"/>
</dbReference>
<dbReference type="NCBIfam" id="TIGR02937">
    <property type="entry name" value="sigma70-ECF"/>
    <property type="match status" value="1"/>
</dbReference>
<name>A0ABT2H3S8_9MICO</name>
<accession>A0ABT2H3S8</accession>
<evidence type="ECO:0000256" key="7">
    <source>
        <dbReference type="SAM" id="MobiDB-lite"/>
    </source>
</evidence>
<evidence type="ECO:0000256" key="5">
    <source>
        <dbReference type="ARBA" id="ARBA00023163"/>
    </source>
</evidence>
<keyword evidence="5 6" id="KW-0804">Transcription</keyword>
<dbReference type="RefSeq" id="WP_259539450.1">
    <property type="nucleotide sequence ID" value="NZ_JANLCJ010000004.1"/>
</dbReference>
<evidence type="ECO:0000259" key="8">
    <source>
        <dbReference type="Pfam" id="PF04542"/>
    </source>
</evidence>
<proteinExistence type="inferred from homology"/>